<dbReference type="InterPro" id="IPR036162">
    <property type="entry name" value="Resolvase-like_N_sf"/>
</dbReference>
<keyword evidence="3" id="KW-1185">Reference proteome</keyword>
<proteinExistence type="predicted"/>
<dbReference type="Proteomes" id="UP001555786">
    <property type="component" value="Unassembled WGS sequence"/>
</dbReference>
<dbReference type="PROSITE" id="PS51736">
    <property type="entry name" value="RECOMBINASES_3"/>
    <property type="match status" value="1"/>
</dbReference>
<dbReference type="InterPro" id="IPR050639">
    <property type="entry name" value="SSR_resolvase"/>
</dbReference>
<accession>A0ABV3PIL2</accession>
<dbReference type="SMART" id="SM00857">
    <property type="entry name" value="Resolvase"/>
    <property type="match status" value="1"/>
</dbReference>
<evidence type="ECO:0000313" key="3">
    <source>
        <dbReference type="Proteomes" id="UP001555786"/>
    </source>
</evidence>
<organism evidence="2 3">
    <name type="scientific">Labrys neptuniae</name>
    <dbReference type="NCBI Taxonomy" id="376174"/>
    <lineage>
        <taxon>Bacteria</taxon>
        <taxon>Pseudomonadati</taxon>
        <taxon>Pseudomonadota</taxon>
        <taxon>Alphaproteobacteria</taxon>
        <taxon>Hyphomicrobiales</taxon>
        <taxon>Xanthobacteraceae</taxon>
        <taxon>Labrys</taxon>
    </lineage>
</organism>
<name>A0ABV3PIL2_9HYPH</name>
<dbReference type="SUPFAM" id="SSF53041">
    <property type="entry name" value="Resolvase-like"/>
    <property type="match status" value="1"/>
</dbReference>
<dbReference type="InterPro" id="IPR006119">
    <property type="entry name" value="Resolv_N"/>
</dbReference>
<sequence length="211" mass="23378">MSIYIGANPMRRVAIYTRVSTDRQTTDNQERELREVADRMGWEIVNVYQDEGISGAKGRDQRPAFDQLCKDAARRRFDTVAAWSVDRLGRSLQDLVGFLSELHALGIDLFLHQQGLDTTTPAGKAMFQMMGVFAEFERSMIRERVKSGLSRARAQGKTLGRPPIAAEIEVAIRKDLQLGGVGVRKLAAMHKVGVGTVLRIRAQLASPAPNA</sequence>
<dbReference type="CDD" id="cd03768">
    <property type="entry name" value="SR_ResInv"/>
    <property type="match status" value="1"/>
</dbReference>
<dbReference type="Gene3D" id="3.40.50.1390">
    <property type="entry name" value="Resolvase, N-terminal catalytic domain"/>
    <property type="match status" value="1"/>
</dbReference>
<dbReference type="PANTHER" id="PTHR30461:SF23">
    <property type="entry name" value="DNA RECOMBINASE-RELATED"/>
    <property type="match status" value="1"/>
</dbReference>
<protein>
    <submittedName>
        <fullName evidence="2">Recombinase family protein</fullName>
    </submittedName>
</protein>
<dbReference type="RefSeq" id="WP_367623518.1">
    <property type="nucleotide sequence ID" value="NZ_JBFNQD010000002.1"/>
</dbReference>
<comment type="caution">
    <text evidence="2">The sequence shown here is derived from an EMBL/GenBank/DDBJ whole genome shotgun (WGS) entry which is preliminary data.</text>
</comment>
<dbReference type="Pfam" id="PF00239">
    <property type="entry name" value="Resolvase"/>
    <property type="match status" value="1"/>
</dbReference>
<dbReference type="EMBL" id="JBFNQD010000002">
    <property type="protein sequence ID" value="MEW9305474.1"/>
    <property type="molecule type" value="Genomic_DNA"/>
</dbReference>
<evidence type="ECO:0000259" key="1">
    <source>
        <dbReference type="PROSITE" id="PS51736"/>
    </source>
</evidence>
<gene>
    <name evidence="2" type="ORF">ABXS05_08005</name>
</gene>
<dbReference type="PANTHER" id="PTHR30461">
    <property type="entry name" value="DNA-INVERTASE FROM LAMBDOID PROPHAGE"/>
    <property type="match status" value="1"/>
</dbReference>
<reference evidence="2 3" key="1">
    <citation type="submission" date="2024-07" db="EMBL/GenBank/DDBJ databases">
        <title>Description of Labrys sedimenti sp. nov., isolated from a diclofenac-degrading enrichment culture.</title>
        <authorList>
            <person name="Tancsics A."/>
            <person name="Csepanyi A."/>
        </authorList>
    </citation>
    <scope>NUCLEOTIDE SEQUENCE [LARGE SCALE GENOMIC DNA]</scope>
    <source>
        <strain evidence="2 3">LMG 23578</strain>
    </source>
</reference>
<feature type="domain" description="Resolvase/invertase-type recombinase catalytic" evidence="1">
    <location>
        <begin position="12"/>
        <end position="156"/>
    </location>
</feature>
<evidence type="ECO:0000313" key="2">
    <source>
        <dbReference type="EMBL" id="MEW9305474.1"/>
    </source>
</evidence>